<evidence type="ECO:0000256" key="1">
    <source>
        <dbReference type="SAM" id="MobiDB-lite"/>
    </source>
</evidence>
<reference evidence="2 3" key="1">
    <citation type="journal article" date="2018" name="Front. Plant Sci.">
        <title>Red Clover (Trifolium pratense) and Zigzag Clover (T. medium) - A Picture of Genomic Similarities and Differences.</title>
        <authorList>
            <person name="Dluhosova J."/>
            <person name="Istvanek J."/>
            <person name="Nedelnik J."/>
            <person name="Repkova J."/>
        </authorList>
    </citation>
    <scope>NUCLEOTIDE SEQUENCE [LARGE SCALE GENOMIC DNA]</scope>
    <source>
        <strain evidence="3">cv. 10/8</strain>
        <tissue evidence="2">Leaf</tissue>
    </source>
</reference>
<feature type="region of interest" description="Disordered" evidence="1">
    <location>
        <begin position="111"/>
        <end position="156"/>
    </location>
</feature>
<feature type="compositionally biased region" description="Basic and acidic residues" evidence="1">
    <location>
        <begin position="137"/>
        <end position="149"/>
    </location>
</feature>
<feature type="non-terminal residue" evidence="2">
    <location>
        <position position="216"/>
    </location>
</feature>
<proteinExistence type="predicted"/>
<organism evidence="2 3">
    <name type="scientific">Trifolium medium</name>
    <dbReference type="NCBI Taxonomy" id="97028"/>
    <lineage>
        <taxon>Eukaryota</taxon>
        <taxon>Viridiplantae</taxon>
        <taxon>Streptophyta</taxon>
        <taxon>Embryophyta</taxon>
        <taxon>Tracheophyta</taxon>
        <taxon>Spermatophyta</taxon>
        <taxon>Magnoliopsida</taxon>
        <taxon>eudicotyledons</taxon>
        <taxon>Gunneridae</taxon>
        <taxon>Pentapetalae</taxon>
        <taxon>rosids</taxon>
        <taxon>fabids</taxon>
        <taxon>Fabales</taxon>
        <taxon>Fabaceae</taxon>
        <taxon>Papilionoideae</taxon>
        <taxon>50 kb inversion clade</taxon>
        <taxon>NPAAA clade</taxon>
        <taxon>Hologalegina</taxon>
        <taxon>IRL clade</taxon>
        <taxon>Trifolieae</taxon>
        <taxon>Trifolium</taxon>
    </lineage>
</organism>
<evidence type="ECO:0000313" key="2">
    <source>
        <dbReference type="EMBL" id="MCH93849.1"/>
    </source>
</evidence>
<dbReference type="Proteomes" id="UP000265520">
    <property type="component" value="Unassembled WGS sequence"/>
</dbReference>
<comment type="caution">
    <text evidence="2">The sequence shown here is derived from an EMBL/GenBank/DDBJ whole genome shotgun (WGS) entry which is preliminary data.</text>
</comment>
<keyword evidence="3" id="KW-1185">Reference proteome</keyword>
<dbReference type="EMBL" id="LXQA010025913">
    <property type="protein sequence ID" value="MCH93849.1"/>
    <property type="molecule type" value="Genomic_DNA"/>
</dbReference>
<dbReference type="AlphaFoldDB" id="A0A392N3S6"/>
<accession>A0A392N3S6</accession>
<feature type="compositionally biased region" description="Basic and acidic residues" evidence="1">
    <location>
        <begin position="112"/>
        <end position="122"/>
    </location>
</feature>
<protein>
    <submittedName>
        <fullName evidence="2">AP2 domain-containing transcription factor</fullName>
    </submittedName>
</protein>
<name>A0A392N3S6_9FABA</name>
<sequence>MHYGTGDDSAAESEYVSGFCIERKVDLTNHIKWWGSNKNRQPDAGTRLSEEKKHGFAGGDIYSELKTLEQKVQPTEPYKLPELGRLHNEKKHKSSSMSALSILSQSAAYKSMQEKAAKRQENSTDNDENENKNIVNELDRGKAVEKPSNHDGGNGRLDIAMGMSGALSLQRNVYPLTPFLSAPLLTTYNTVDPLVDPVLWTSLVPMLPASLSRPAE</sequence>
<evidence type="ECO:0000313" key="3">
    <source>
        <dbReference type="Proteomes" id="UP000265520"/>
    </source>
</evidence>